<sequence>MPILPVGDRSRRFVGSILSGRNEIGFERQATALEFDVGDANDVPITFGKTTNEER</sequence>
<protein>
    <submittedName>
        <fullName evidence="1">Uncharacterized protein</fullName>
    </submittedName>
</protein>
<evidence type="ECO:0000313" key="1">
    <source>
        <dbReference type="EMBL" id="SDR45134.1"/>
    </source>
</evidence>
<reference evidence="2" key="1">
    <citation type="submission" date="2016-10" db="EMBL/GenBank/DDBJ databases">
        <authorList>
            <person name="Varghese N."/>
            <person name="Submissions S."/>
        </authorList>
    </citation>
    <scope>NUCLEOTIDE SEQUENCE [LARGE SCALE GENOMIC DNA]</scope>
    <source>
        <strain evidence="2">DSM 24767</strain>
    </source>
</reference>
<name>A0A1H1J588_NATTX</name>
<accession>A0A1H1J588</accession>
<keyword evidence="2" id="KW-1185">Reference proteome</keyword>
<organism evidence="1 2">
    <name type="scientific">Natronobacterium texcoconense</name>
    <dbReference type="NCBI Taxonomy" id="1095778"/>
    <lineage>
        <taxon>Archaea</taxon>
        <taxon>Methanobacteriati</taxon>
        <taxon>Methanobacteriota</taxon>
        <taxon>Stenosarchaea group</taxon>
        <taxon>Halobacteria</taxon>
        <taxon>Halobacteriales</taxon>
        <taxon>Natrialbaceae</taxon>
        <taxon>Natronobacterium</taxon>
    </lineage>
</organism>
<dbReference type="EMBL" id="FNLC01000008">
    <property type="protein sequence ID" value="SDR45134.1"/>
    <property type="molecule type" value="Genomic_DNA"/>
</dbReference>
<gene>
    <name evidence="1" type="ORF">SAMN04489842_4156</name>
</gene>
<evidence type="ECO:0000313" key="2">
    <source>
        <dbReference type="Proteomes" id="UP000198848"/>
    </source>
</evidence>
<dbReference type="AlphaFoldDB" id="A0A1H1J588"/>
<dbReference type="Proteomes" id="UP000198848">
    <property type="component" value="Unassembled WGS sequence"/>
</dbReference>
<proteinExistence type="predicted"/>